<feature type="domain" description="Transposase DDE" evidence="2">
    <location>
        <begin position="402"/>
        <end position="526"/>
    </location>
</feature>
<dbReference type="InterPro" id="IPR008490">
    <property type="entry name" value="Transposase_InsH_N"/>
</dbReference>
<evidence type="ECO:0000259" key="1">
    <source>
        <dbReference type="Pfam" id="PF05598"/>
    </source>
</evidence>
<name>A0AAU2VM49_9ACTN</name>
<dbReference type="EMBL" id="CP108313">
    <property type="protein sequence ID" value="WTW68570.1"/>
    <property type="molecule type" value="Genomic_DNA"/>
</dbReference>
<evidence type="ECO:0000313" key="3">
    <source>
        <dbReference type="EMBL" id="WTW68570.1"/>
    </source>
</evidence>
<organism evidence="3">
    <name type="scientific">Streptomyces sp. NBC_00008</name>
    <dbReference type="NCBI Taxonomy" id="2903610"/>
    <lineage>
        <taxon>Bacteria</taxon>
        <taxon>Bacillati</taxon>
        <taxon>Actinomycetota</taxon>
        <taxon>Actinomycetes</taxon>
        <taxon>Kitasatosporales</taxon>
        <taxon>Streptomycetaceae</taxon>
        <taxon>Streptomyces</taxon>
    </lineage>
</organism>
<dbReference type="PANTHER" id="PTHR35604:SF2">
    <property type="entry name" value="TRANSPOSASE INSH FOR INSERTION SEQUENCE ELEMENT IS5A-RELATED"/>
    <property type="match status" value="1"/>
</dbReference>
<gene>
    <name evidence="3" type="ORF">OG398_10025</name>
</gene>
<dbReference type="Pfam" id="PF05598">
    <property type="entry name" value="DUF772"/>
    <property type="match status" value="1"/>
</dbReference>
<dbReference type="AlphaFoldDB" id="A0AAU2VM49"/>
<reference evidence="3" key="1">
    <citation type="submission" date="2022-10" db="EMBL/GenBank/DDBJ databases">
        <title>The complete genomes of actinobacterial strains from the NBC collection.</title>
        <authorList>
            <person name="Joergensen T.S."/>
            <person name="Alvarez Arevalo M."/>
            <person name="Sterndorff E.B."/>
            <person name="Faurdal D."/>
            <person name="Vuksanovic O."/>
            <person name="Mourched A.-S."/>
            <person name="Charusanti P."/>
            <person name="Shaw S."/>
            <person name="Blin K."/>
            <person name="Weber T."/>
        </authorList>
    </citation>
    <scope>NUCLEOTIDE SEQUENCE</scope>
    <source>
        <strain evidence="3">NBC_00008</strain>
    </source>
</reference>
<sequence>MSLRPGVPGEVPEETVRVARAAFPKGCLAVRVRDVLGPVFTDAEFAGLFSGRGRPAASPGRLAMVLVLQFAEGMSDRQAAHAVRSRIDWKYALGLELTDPGFDFSVLSEFRGRLIAGGMEAGVLDAVLESVSAAGLLKAGGRQRSDATHVLAAVREVNRLESVVEAVRAALNALAVAAPGWLVERTPPEWFDRYSGRPEDTKFPSRWAARLSHAEQVGQDGMTLLRAVWSVDAPAWLRELPAVAFLRQMWVQEYQVSDGEVSWRKPKDCPPGQLRIRSAYDPDARNGAKRDRAWCGYKVHLTETCEPDAPHLITEVITTTAATADIQVTDRIHDGLARRDLLPDVHLVDAGYIDAAHLVSARRDHGIELVGPASANTGWQAAADNGYTIDDFTVDWDNRQVTCPDGRTSRQWQHDGRRSSGPVIRARFSPADCRPCPSRDQCTRGVTYMGREITLRHRDEHEALRTARQEQQTDPWKQRYKHRAGIEGTISQGVRAFGLRRSRYRGHPKTHLQHLLTAAGMNLTRLDAWLTGTPLAPTRTSHFAELRPTG</sequence>
<proteinExistence type="predicted"/>
<accession>A0AAU2VM49</accession>
<dbReference type="InterPro" id="IPR025668">
    <property type="entry name" value="Tnp_DDE_dom"/>
</dbReference>
<feature type="domain" description="Transposase InsH N-terminal" evidence="1">
    <location>
        <begin position="20"/>
        <end position="113"/>
    </location>
</feature>
<dbReference type="InterPro" id="IPR047629">
    <property type="entry name" value="IS1182_transpos"/>
</dbReference>
<dbReference type="NCBIfam" id="NF033551">
    <property type="entry name" value="transpos_IS1182"/>
    <property type="match status" value="1"/>
</dbReference>
<dbReference type="Pfam" id="PF13751">
    <property type="entry name" value="DDE_Tnp_1_6"/>
    <property type="match status" value="1"/>
</dbReference>
<dbReference type="PANTHER" id="PTHR35604">
    <property type="entry name" value="TRANSPOSASE INSH FOR INSERTION SEQUENCE ELEMENT IS5A-RELATED"/>
    <property type="match status" value="1"/>
</dbReference>
<protein>
    <submittedName>
        <fullName evidence="3">IS1182 family transposase</fullName>
    </submittedName>
</protein>
<evidence type="ECO:0000259" key="2">
    <source>
        <dbReference type="Pfam" id="PF13751"/>
    </source>
</evidence>